<evidence type="ECO:0000259" key="3">
    <source>
        <dbReference type="PROSITE" id="PS50977"/>
    </source>
</evidence>
<evidence type="ECO:0000256" key="1">
    <source>
        <dbReference type="ARBA" id="ARBA00023125"/>
    </source>
</evidence>
<dbReference type="SUPFAM" id="SSF48498">
    <property type="entry name" value="Tetracyclin repressor-like, C-terminal domain"/>
    <property type="match status" value="1"/>
</dbReference>
<dbReference type="PRINTS" id="PR00455">
    <property type="entry name" value="HTHTETR"/>
</dbReference>
<dbReference type="Pfam" id="PF00440">
    <property type="entry name" value="TetR_N"/>
    <property type="match status" value="1"/>
</dbReference>
<evidence type="ECO:0000313" key="4">
    <source>
        <dbReference type="EMBL" id="RKF15705.1"/>
    </source>
</evidence>
<dbReference type="OrthoDB" id="9151800at2"/>
<dbReference type="InterPro" id="IPR050624">
    <property type="entry name" value="HTH-type_Tx_Regulator"/>
</dbReference>
<dbReference type="GO" id="GO:0003677">
    <property type="term" value="F:DNA binding"/>
    <property type="evidence" value="ECO:0007669"/>
    <property type="project" value="UniProtKB-UniRule"/>
</dbReference>
<feature type="DNA-binding region" description="H-T-H motif" evidence="2">
    <location>
        <begin position="40"/>
        <end position="59"/>
    </location>
</feature>
<name>A0A420E8G5_9ALTE</name>
<dbReference type="PROSITE" id="PS50977">
    <property type="entry name" value="HTH_TETR_2"/>
    <property type="match status" value="1"/>
</dbReference>
<gene>
    <name evidence="4" type="ORF">DBZ36_15095</name>
</gene>
<dbReference type="AlphaFoldDB" id="A0A420E8G5"/>
<evidence type="ECO:0000313" key="5">
    <source>
        <dbReference type="Proteomes" id="UP000286482"/>
    </source>
</evidence>
<reference evidence="4 5" key="1">
    <citation type="submission" date="2018-09" db="EMBL/GenBank/DDBJ databases">
        <authorList>
            <person name="Wang Z."/>
        </authorList>
    </citation>
    <scope>NUCLEOTIDE SEQUENCE [LARGE SCALE GENOMIC DNA]</scope>
    <source>
        <strain evidence="4 5">ALS 81</strain>
    </source>
</reference>
<dbReference type="Gene3D" id="1.10.357.10">
    <property type="entry name" value="Tetracycline Repressor, domain 2"/>
    <property type="match status" value="1"/>
</dbReference>
<dbReference type="RefSeq" id="WP_120355791.1">
    <property type="nucleotide sequence ID" value="NZ_RAQO01000008.1"/>
</dbReference>
<dbReference type="Proteomes" id="UP000286482">
    <property type="component" value="Unassembled WGS sequence"/>
</dbReference>
<protein>
    <submittedName>
        <fullName evidence="4">TetR/AcrR family transcriptional regulator</fullName>
    </submittedName>
</protein>
<dbReference type="InterPro" id="IPR009057">
    <property type="entry name" value="Homeodomain-like_sf"/>
</dbReference>
<dbReference type="SUPFAM" id="SSF46689">
    <property type="entry name" value="Homeodomain-like"/>
    <property type="match status" value="1"/>
</dbReference>
<comment type="caution">
    <text evidence="4">The sequence shown here is derived from an EMBL/GenBank/DDBJ whole genome shotgun (WGS) entry which is preliminary data.</text>
</comment>
<dbReference type="InterPro" id="IPR001647">
    <property type="entry name" value="HTH_TetR"/>
</dbReference>
<keyword evidence="5" id="KW-1185">Reference proteome</keyword>
<proteinExistence type="predicted"/>
<accession>A0A420E8G5</accession>
<dbReference type="PANTHER" id="PTHR43479">
    <property type="entry name" value="ACREF/ENVCD OPERON REPRESSOR-RELATED"/>
    <property type="match status" value="1"/>
</dbReference>
<organism evidence="4 5">
    <name type="scientific">Alginatibacterium sediminis</name>
    <dbReference type="NCBI Taxonomy" id="2164068"/>
    <lineage>
        <taxon>Bacteria</taxon>
        <taxon>Pseudomonadati</taxon>
        <taxon>Pseudomonadota</taxon>
        <taxon>Gammaproteobacteria</taxon>
        <taxon>Alteromonadales</taxon>
        <taxon>Alteromonadaceae</taxon>
        <taxon>Alginatibacterium</taxon>
    </lineage>
</organism>
<dbReference type="EMBL" id="RAQO01000008">
    <property type="protein sequence ID" value="RKF15705.1"/>
    <property type="molecule type" value="Genomic_DNA"/>
</dbReference>
<dbReference type="InterPro" id="IPR036271">
    <property type="entry name" value="Tet_transcr_reg_TetR-rel_C_sf"/>
</dbReference>
<sequence length="214" mass="24602">MSIPKDKNAVGRPSTPSHSRERLIDAARNCFVQQEYSKVSIRSIAKEAGVDAGLIRYYFGSKDKLFSAMVIETTQPIFHEFKQLKKAENFDGLTGVMHRYYQVMQKYPDFPLLVFRLASLPENNSEHQIIRNNMFRKIESDISSYISGQDFLRDGINPSLALFSIMSMTVFPFIMPPMIREQHGIGLDEASLEQLFQHNVSLLKHGMMRKPEHD</sequence>
<evidence type="ECO:0000256" key="2">
    <source>
        <dbReference type="PROSITE-ProRule" id="PRU00335"/>
    </source>
</evidence>
<feature type="domain" description="HTH tetR-type" evidence="3">
    <location>
        <begin position="17"/>
        <end position="77"/>
    </location>
</feature>
<keyword evidence="1 2" id="KW-0238">DNA-binding</keyword>
<dbReference type="PANTHER" id="PTHR43479:SF11">
    <property type="entry name" value="ACREF_ENVCD OPERON REPRESSOR-RELATED"/>
    <property type="match status" value="1"/>
</dbReference>